<evidence type="ECO:0000313" key="1">
    <source>
        <dbReference type="EMBL" id="DAD87205.1"/>
    </source>
</evidence>
<organism evidence="1">
    <name type="scientific">Siphoviridae sp. ctuUw41</name>
    <dbReference type="NCBI Taxonomy" id="2826503"/>
    <lineage>
        <taxon>Viruses</taxon>
        <taxon>Duplodnaviria</taxon>
        <taxon>Heunggongvirae</taxon>
        <taxon>Uroviricota</taxon>
        <taxon>Caudoviricetes</taxon>
    </lineage>
</organism>
<name>A0A8S5MXS3_9CAUD</name>
<dbReference type="EMBL" id="BK015017">
    <property type="protein sequence ID" value="DAD87205.1"/>
    <property type="molecule type" value="Genomic_DNA"/>
</dbReference>
<protein>
    <submittedName>
        <fullName evidence="1">Uncharacterized protein</fullName>
    </submittedName>
</protein>
<sequence length="135" mass="15554">MTKTNNNNKLTQVQALQFAINHIEKDEKPNTEVIEKLTLMIDTLNRKKSSGKSKKADPERDKMKKTLYDYITSYDKTTYPDGIAVCDIMKDIPLFTPSLEMSSQKVSRLLIELTEEKPEIKATVVKGRKRFTLEK</sequence>
<reference evidence="1" key="1">
    <citation type="journal article" date="2021" name="Proc. Natl. Acad. Sci. U.S.A.">
        <title>A Catalog of Tens of Thousands of Viruses from Human Metagenomes Reveals Hidden Associations with Chronic Diseases.</title>
        <authorList>
            <person name="Tisza M.J."/>
            <person name="Buck C.B."/>
        </authorList>
    </citation>
    <scope>NUCLEOTIDE SEQUENCE</scope>
    <source>
        <strain evidence="1">CtuUw41</strain>
    </source>
</reference>
<accession>A0A8S5MXS3</accession>
<proteinExistence type="predicted"/>